<evidence type="ECO:0000256" key="1">
    <source>
        <dbReference type="SAM" id="MobiDB-lite"/>
    </source>
</evidence>
<name>A0ABM1Z033_AEDAL</name>
<dbReference type="InterPro" id="IPR013083">
    <property type="entry name" value="Znf_RING/FYVE/PHD"/>
</dbReference>
<feature type="compositionally biased region" description="Basic and acidic residues" evidence="1">
    <location>
        <begin position="88"/>
        <end position="101"/>
    </location>
</feature>
<dbReference type="RefSeq" id="XP_062711184.1">
    <property type="nucleotide sequence ID" value="XM_062855200.1"/>
</dbReference>
<feature type="compositionally biased region" description="Basic residues" evidence="1">
    <location>
        <begin position="199"/>
        <end position="216"/>
    </location>
</feature>
<feature type="region of interest" description="Disordered" evidence="1">
    <location>
        <begin position="62"/>
        <end position="101"/>
    </location>
</feature>
<dbReference type="PANTHER" id="PTHR47331:SF1">
    <property type="entry name" value="GAG-LIKE PROTEIN"/>
    <property type="match status" value="1"/>
</dbReference>
<dbReference type="GeneID" id="134289412"/>
<feature type="compositionally biased region" description="Acidic residues" evidence="1">
    <location>
        <begin position="228"/>
        <end position="266"/>
    </location>
</feature>
<dbReference type="InterPro" id="IPR005312">
    <property type="entry name" value="DUF1759"/>
</dbReference>
<dbReference type="EnsemblMetazoa" id="AALFPA23_013726.R19891">
    <property type="protein sequence ID" value="AALFPA23_013726.P19891"/>
    <property type="gene ID" value="AALFPA23_013726"/>
</dbReference>
<accession>A0ABM1Z033</accession>
<proteinExistence type="predicted"/>
<keyword evidence="3" id="KW-1185">Reference proteome</keyword>
<evidence type="ECO:0000313" key="2">
    <source>
        <dbReference type="EnsemblMetazoa" id="AALFPA23_013726.P19891"/>
    </source>
</evidence>
<feature type="compositionally biased region" description="Basic and acidic residues" evidence="1">
    <location>
        <begin position="66"/>
        <end position="76"/>
    </location>
</feature>
<reference evidence="2" key="2">
    <citation type="submission" date="2025-05" db="UniProtKB">
        <authorList>
            <consortium name="EnsemblMetazoa"/>
        </authorList>
    </citation>
    <scope>IDENTIFICATION</scope>
    <source>
        <strain evidence="2">Foshan</strain>
    </source>
</reference>
<dbReference type="Gene3D" id="3.30.40.10">
    <property type="entry name" value="Zinc/RING finger domain, C3HC4 (zinc finger)"/>
    <property type="match status" value="1"/>
</dbReference>
<sequence length="722" mass="82465">MSNLGEMMTTACGTCGTTAEVDDRMIGCKNCSSWYHMQCISTVQVRCSEYLVDNQKRKRKIRKRNKELGYESDRSSKSARSNNDVSSELEKRMEKLEEEKQEKEREIEIEMIVLGKRMEMERALEEKKLKLKNAIRAKQREEEKVLLEKVFADEKNHLEELKKMRDSFEVKMCSIQKEVPQLKMSVRGNQKKEEDLRTPFRKPKVTVAKKIKKKEAAKKAMMPRQLEDWEGSEEESDGAEEEREDVVSDGESEEEYEEDIDEDTEEEQVKKKIPKPDVKKTIANGLGQRCSVPTKAQMAARNGVTQKLPILTGRPEEWPLFIGMYEASNEACGFTDVENLVRLQECLKGSALESVRGQLLFPKSVSRVISKLRQLYGRPEQLLQCHLEKVRKLKPPNADKLATFIPFGTAVEQLCEHLEVTGLKQHLVNPLLVQNLVDKLPTSNKREWVRYKRRKKTVTLRTLTNFLSRIVAEACEANVSVDFMAEVRSGSAGFVQEEDDAVYNNSAAVTNVQEAGVSTQKACGLCERTDHQLRFCRGFRNMPPEERVKLVRECKLCELCLNDHRNLECKFKMRCNVSGCMQRHNSLLHLRSEHVVMNDHNILFRVLPVTLTFRDQSVTTLALLDEGSSITMVETELADQLGAEGVPQKLEISWTGDVARVEEDSRRISLKISAVGGAQQLLINEVCTVGELALPGQSLDAREMARRYEHLRDIPVTSYKKS</sequence>
<dbReference type="Pfam" id="PF03564">
    <property type="entry name" value="DUF1759"/>
    <property type="match status" value="1"/>
</dbReference>
<dbReference type="SUPFAM" id="SSF57903">
    <property type="entry name" value="FYVE/PHD zinc finger"/>
    <property type="match status" value="1"/>
</dbReference>
<dbReference type="InterPro" id="IPR011011">
    <property type="entry name" value="Znf_FYVE_PHD"/>
</dbReference>
<dbReference type="Proteomes" id="UP000069940">
    <property type="component" value="Unassembled WGS sequence"/>
</dbReference>
<evidence type="ECO:0008006" key="4">
    <source>
        <dbReference type="Google" id="ProtNLM"/>
    </source>
</evidence>
<evidence type="ECO:0000313" key="3">
    <source>
        <dbReference type="Proteomes" id="UP000069940"/>
    </source>
</evidence>
<feature type="region of interest" description="Disordered" evidence="1">
    <location>
        <begin position="185"/>
        <end position="276"/>
    </location>
</feature>
<dbReference type="PANTHER" id="PTHR47331">
    <property type="entry name" value="PHD-TYPE DOMAIN-CONTAINING PROTEIN"/>
    <property type="match status" value="1"/>
</dbReference>
<organism evidence="2 3">
    <name type="scientific">Aedes albopictus</name>
    <name type="common">Asian tiger mosquito</name>
    <name type="synonym">Stegomyia albopicta</name>
    <dbReference type="NCBI Taxonomy" id="7160"/>
    <lineage>
        <taxon>Eukaryota</taxon>
        <taxon>Metazoa</taxon>
        <taxon>Ecdysozoa</taxon>
        <taxon>Arthropoda</taxon>
        <taxon>Hexapoda</taxon>
        <taxon>Insecta</taxon>
        <taxon>Pterygota</taxon>
        <taxon>Neoptera</taxon>
        <taxon>Endopterygota</taxon>
        <taxon>Diptera</taxon>
        <taxon>Nematocera</taxon>
        <taxon>Culicoidea</taxon>
        <taxon>Culicidae</taxon>
        <taxon>Culicinae</taxon>
        <taxon>Aedini</taxon>
        <taxon>Aedes</taxon>
        <taxon>Stegomyia</taxon>
    </lineage>
</organism>
<reference evidence="3" key="1">
    <citation type="journal article" date="2015" name="Proc. Natl. Acad. Sci. U.S.A.">
        <title>Genome sequence of the Asian Tiger mosquito, Aedes albopictus, reveals insights into its biology, genetics, and evolution.</title>
        <authorList>
            <person name="Chen X.G."/>
            <person name="Jiang X."/>
            <person name="Gu J."/>
            <person name="Xu M."/>
            <person name="Wu Y."/>
            <person name="Deng Y."/>
            <person name="Zhang C."/>
            <person name="Bonizzoni M."/>
            <person name="Dermauw W."/>
            <person name="Vontas J."/>
            <person name="Armbruster P."/>
            <person name="Huang X."/>
            <person name="Yang Y."/>
            <person name="Zhang H."/>
            <person name="He W."/>
            <person name="Peng H."/>
            <person name="Liu Y."/>
            <person name="Wu K."/>
            <person name="Chen J."/>
            <person name="Lirakis M."/>
            <person name="Topalis P."/>
            <person name="Van Leeuwen T."/>
            <person name="Hall A.B."/>
            <person name="Jiang X."/>
            <person name="Thorpe C."/>
            <person name="Mueller R.L."/>
            <person name="Sun C."/>
            <person name="Waterhouse R.M."/>
            <person name="Yan G."/>
            <person name="Tu Z.J."/>
            <person name="Fang X."/>
            <person name="James A.A."/>
        </authorList>
    </citation>
    <scope>NUCLEOTIDE SEQUENCE [LARGE SCALE GENOMIC DNA]</scope>
    <source>
        <strain evidence="3">Foshan</strain>
    </source>
</reference>
<protein>
    <recommendedName>
        <fullName evidence="4">Zinc finger PHD-type domain-containing protein</fullName>
    </recommendedName>
</protein>
<feature type="compositionally biased region" description="Basic and acidic residues" evidence="1">
    <location>
        <begin position="267"/>
        <end position="276"/>
    </location>
</feature>